<dbReference type="AlphaFoldDB" id="A0A0G4H8R4"/>
<dbReference type="EMBL" id="CDMZ01002022">
    <property type="protein sequence ID" value="CEM40358.1"/>
    <property type="molecule type" value="Genomic_DNA"/>
</dbReference>
<dbReference type="Pfam" id="PF00069">
    <property type="entry name" value="Pkinase"/>
    <property type="match status" value="1"/>
</dbReference>
<keyword evidence="3" id="KW-0418">Kinase</keyword>
<gene>
    <name evidence="7" type="ORF">Cvel_25254</name>
</gene>
<evidence type="ECO:0000313" key="7">
    <source>
        <dbReference type="EMBL" id="CEM40358.1"/>
    </source>
</evidence>
<dbReference type="GO" id="GO:0005634">
    <property type="term" value="C:nucleus"/>
    <property type="evidence" value="ECO:0007669"/>
    <property type="project" value="TreeGrafter"/>
</dbReference>
<dbReference type="InterPro" id="IPR011009">
    <property type="entry name" value="Kinase-like_dom_sf"/>
</dbReference>
<organism evidence="7">
    <name type="scientific">Chromera velia CCMP2878</name>
    <dbReference type="NCBI Taxonomy" id="1169474"/>
    <lineage>
        <taxon>Eukaryota</taxon>
        <taxon>Sar</taxon>
        <taxon>Alveolata</taxon>
        <taxon>Colpodellida</taxon>
        <taxon>Chromeraceae</taxon>
        <taxon>Chromera</taxon>
    </lineage>
</organism>
<dbReference type="InterPro" id="IPR000719">
    <property type="entry name" value="Prot_kinase_dom"/>
</dbReference>
<evidence type="ECO:0000259" key="6">
    <source>
        <dbReference type="PROSITE" id="PS50011"/>
    </source>
</evidence>
<reference evidence="7" key="1">
    <citation type="submission" date="2014-11" db="EMBL/GenBank/DDBJ databases">
        <authorList>
            <person name="Otto D Thomas"/>
            <person name="Naeem Raeece"/>
        </authorList>
    </citation>
    <scope>NUCLEOTIDE SEQUENCE</scope>
</reference>
<dbReference type="GO" id="GO:0005737">
    <property type="term" value="C:cytoplasm"/>
    <property type="evidence" value="ECO:0007669"/>
    <property type="project" value="TreeGrafter"/>
</dbReference>
<dbReference type="VEuPathDB" id="CryptoDB:Cvel_25254"/>
<dbReference type="GO" id="GO:0005524">
    <property type="term" value="F:ATP binding"/>
    <property type="evidence" value="ECO:0007669"/>
    <property type="project" value="UniProtKB-KW"/>
</dbReference>
<evidence type="ECO:0000256" key="3">
    <source>
        <dbReference type="ARBA" id="ARBA00022777"/>
    </source>
</evidence>
<name>A0A0G4H8R4_9ALVE</name>
<accession>A0A0G4H8R4</accession>
<dbReference type="Gene3D" id="1.10.510.10">
    <property type="entry name" value="Transferase(Phosphotransferase) domain 1"/>
    <property type="match status" value="1"/>
</dbReference>
<keyword evidence="5" id="KW-0652">Protein synthesis inhibitor</keyword>
<evidence type="ECO:0000256" key="4">
    <source>
        <dbReference type="ARBA" id="ARBA00022840"/>
    </source>
</evidence>
<keyword evidence="4" id="KW-0067">ATP-binding</keyword>
<protein>
    <recommendedName>
        <fullName evidence="6">Protein kinase domain-containing protein</fullName>
    </recommendedName>
</protein>
<dbReference type="CDD" id="cd00180">
    <property type="entry name" value="PKc"/>
    <property type="match status" value="1"/>
</dbReference>
<dbReference type="SUPFAM" id="SSF56112">
    <property type="entry name" value="Protein kinase-like (PK-like)"/>
    <property type="match status" value="1"/>
</dbReference>
<evidence type="ECO:0000256" key="1">
    <source>
        <dbReference type="ARBA" id="ARBA00022679"/>
    </source>
</evidence>
<dbReference type="PhylomeDB" id="A0A0G4H8R4"/>
<dbReference type="InterPro" id="IPR050339">
    <property type="entry name" value="CC_SR_Kinase"/>
</dbReference>
<keyword evidence="2" id="KW-0547">Nucleotide-binding</keyword>
<dbReference type="PROSITE" id="PS50011">
    <property type="entry name" value="PROTEIN_KINASE_DOM"/>
    <property type="match status" value="1"/>
</dbReference>
<sequence length="129" mass="14617">MTAVWQEDIFGYMQMPRYPGGNLAQWMAIRPVEGGRDPHEVLRLVEDLLRALAFLHSKGKVHCDVKPENIFLTDGGRIVVGDFDGVKEVEDEGEPPRQQQRMETLPPITVRYVAPEMLSGRRLITACDI</sequence>
<evidence type="ECO:0000256" key="5">
    <source>
        <dbReference type="ARBA" id="ARBA00023193"/>
    </source>
</evidence>
<feature type="domain" description="Protein kinase" evidence="6">
    <location>
        <begin position="1"/>
        <end position="129"/>
    </location>
</feature>
<proteinExistence type="predicted"/>
<evidence type="ECO:0000256" key="2">
    <source>
        <dbReference type="ARBA" id="ARBA00022741"/>
    </source>
</evidence>
<dbReference type="PANTHER" id="PTHR11042">
    <property type="entry name" value="EUKARYOTIC TRANSLATION INITIATION FACTOR 2-ALPHA KINASE EIF2-ALPHA KINASE -RELATED"/>
    <property type="match status" value="1"/>
</dbReference>
<keyword evidence="1" id="KW-0808">Transferase</keyword>
<dbReference type="GO" id="GO:0004672">
    <property type="term" value="F:protein kinase activity"/>
    <property type="evidence" value="ECO:0007669"/>
    <property type="project" value="InterPro"/>
</dbReference>
<dbReference type="GO" id="GO:0017148">
    <property type="term" value="P:negative regulation of translation"/>
    <property type="evidence" value="ECO:0007669"/>
    <property type="project" value="UniProtKB-KW"/>
</dbReference>